<gene>
    <name evidence="2" type="ORF">OCBIM_22036975mg</name>
</gene>
<dbReference type="OrthoDB" id="10255543at2759"/>
<evidence type="ECO:0000313" key="2">
    <source>
        <dbReference type="EMBL" id="KOF95889.1"/>
    </source>
</evidence>
<dbReference type="PANTHER" id="PTHR10504:SF131">
    <property type="entry name" value="BPI2 DOMAIN-CONTAINING PROTEIN"/>
    <property type="match status" value="1"/>
</dbReference>
<evidence type="ECO:0000256" key="1">
    <source>
        <dbReference type="SAM" id="SignalP"/>
    </source>
</evidence>
<reference evidence="2" key="1">
    <citation type="submission" date="2015-07" db="EMBL/GenBank/DDBJ databases">
        <title>MeaNS - Measles Nucleotide Surveillance Program.</title>
        <authorList>
            <person name="Tran T."/>
            <person name="Druce J."/>
        </authorList>
    </citation>
    <scope>NUCLEOTIDE SEQUENCE</scope>
    <source>
        <strain evidence="2">UCB-OBI-ISO-001</strain>
        <tissue evidence="2">Gonad</tissue>
    </source>
</reference>
<keyword evidence="1" id="KW-0732">Signal</keyword>
<dbReference type="Gene3D" id="3.15.10.10">
    <property type="entry name" value="Bactericidal permeability-increasing protein, domain 1"/>
    <property type="match status" value="1"/>
</dbReference>
<dbReference type="AlphaFoldDB" id="A0A0L8I3H7"/>
<protein>
    <recommendedName>
        <fullName evidence="3">Lipid-binding serum glycoprotein N-terminal domain-containing protein</fullName>
    </recommendedName>
</protein>
<name>A0A0L8I3H7_OCTBM</name>
<dbReference type="InterPro" id="IPR017943">
    <property type="entry name" value="Bactericidal_perm-incr_a/b_dom"/>
</dbReference>
<feature type="chain" id="PRO_5005584137" description="Lipid-binding serum glycoprotein N-terminal domain-containing protein" evidence="1">
    <location>
        <begin position="27"/>
        <end position="117"/>
    </location>
</feature>
<dbReference type="GO" id="GO:0005615">
    <property type="term" value="C:extracellular space"/>
    <property type="evidence" value="ECO:0007669"/>
    <property type="project" value="TreeGrafter"/>
</dbReference>
<dbReference type="PANTHER" id="PTHR10504">
    <property type="entry name" value="BACTERICIDAL PERMEABILITY-INCREASING BPI PROTEIN-RELATED"/>
    <property type="match status" value="1"/>
</dbReference>
<evidence type="ECO:0008006" key="3">
    <source>
        <dbReference type="Google" id="ProtNLM"/>
    </source>
</evidence>
<organism evidence="2">
    <name type="scientific">Octopus bimaculoides</name>
    <name type="common">California two-spotted octopus</name>
    <dbReference type="NCBI Taxonomy" id="37653"/>
    <lineage>
        <taxon>Eukaryota</taxon>
        <taxon>Metazoa</taxon>
        <taxon>Spiralia</taxon>
        <taxon>Lophotrochozoa</taxon>
        <taxon>Mollusca</taxon>
        <taxon>Cephalopoda</taxon>
        <taxon>Coleoidea</taxon>
        <taxon>Octopodiformes</taxon>
        <taxon>Octopoda</taxon>
        <taxon>Incirrata</taxon>
        <taxon>Octopodidae</taxon>
        <taxon>Octopus</taxon>
    </lineage>
</organism>
<feature type="signal peptide" evidence="1">
    <location>
        <begin position="1"/>
        <end position="26"/>
    </location>
</feature>
<dbReference type="GO" id="GO:0008289">
    <property type="term" value="F:lipid binding"/>
    <property type="evidence" value="ECO:0007669"/>
    <property type="project" value="InterPro"/>
</dbReference>
<dbReference type="InterPro" id="IPR032942">
    <property type="entry name" value="BPI/LBP/Plunc"/>
</dbReference>
<dbReference type="SUPFAM" id="SSF55394">
    <property type="entry name" value="Bactericidal permeability-increasing protein, BPI"/>
    <property type="match status" value="1"/>
</dbReference>
<accession>A0A0L8I3H7</accession>
<dbReference type="KEGG" id="obi:106884410"/>
<proteinExistence type="predicted"/>
<sequence>MLSSMLLKTVLLLISTVFYNAVFTNAENPGLKVRLSDKAFLSATNAALVIAKETILSKHIPDQSGSDGQIKYHVYGMKLTQFSYGNPSVNFVPGKGTNFKLSNFRIILQGKIQIRFW</sequence>
<dbReference type="EMBL" id="KQ416666">
    <property type="protein sequence ID" value="KOF95889.1"/>
    <property type="molecule type" value="Genomic_DNA"/>
</dbReference>